<protein>
    <submittedName>
        <fullName evidence="10">Cellulose binding domain-containing protein</fullName>
    </submittedName>
</protein>
<name>A0ABP7F1C2_9ACTN</name>
<keyword evidence="5" id="KW-0624">Polysaccharide degradation</keyword>
<feature type="domain" description="Fibronectin type-III" evidence="8">
    <location>
        <begin position="878"/>
        <end position="969"/>
    </location>
</feature>
<evidence type="ECO:0000256" key="3">
    <source>
        <dbReference type="ARBA" id="ARBA00023277"/>
    </source>
</evidence>
<dbReference type="Proteomes" id="UP001500908">
    <property type="component" value="Unassembled WGS sequence"/>
</dbReference>
<dbReference type="SMART" id="SM00060">
    <property type="entry name" value="FN3"/>
    <property type="match status" value="2"/>
</dbReference>
<dbReference type="InterPro" id="IPR008965">
    <property type="entry name" value="CBM2/CBM3_carb-bd_dom_sf"/>
</dbReference>
<evidence type="ECO:0000313" key="10">
    <source>
        <dbReference type="EMBL" id="GAA3727613.1"/>
    </source>
</evidence>
<organism evidence="10 11">
    <name type="scientific">Salinactinospora qingdaonensis</name>
    <dbReference type="NCBI Taxonomy" id="702744"/>
    <lineage>
        <taxon>Bacteria</taxon>
        <taxon>Bacillati</taxon>
        <taxon>Actinomycetota</taxon>
        <taxon>Actinomycetes</taxon>
        <taxon>Streptosporangiales</taxon>
        <taxon>Nocardiopsidaceae</taxon>
        <taxon>Salinactinospora</taxon>
    </lineage>
</organism>
<feature type="region of interest" description="Disordered" evidence="7">
    <location>
        <begin position="1059"/>
        <end position="1078"/>
    </location>
</feature>
<evidence type="ECO:0000256" key="6">
    <source>
        <dbReference type="ARBA" id="ARBA00037986"/>
    </source>
</evidence>
<dbReference type="SUPFAM" id="SSF49265">
    <property type="entry name" value="Fibronectin type III"/>
    <property type="match status" value="1"/>
</dbReference>
<gene>
    <name evidence="10" type="ORF">GCM10022402_05390</name>
</gene>
<dbReference type="PROSITE" id="PS50853">
    <property type="entry name" value="FN3"/>
    <property type="match status" value="2"/>
</dbReference>
<dbReference type="Gene3D" id="2.130.10.10">
    <property type="entry name" value="YVTN repeat-like/Quinoprotein amine dehydrogenase"/>
    <property type="match status" value="2"/>
</dbReference>
<keyword evidence="2" id="KW-0378">Hydrolase</keyword>
<feature type="domain" description="CBM2" evidence="9">
    <location>
        <begin position="969"/>
        <end position="1078"/>
    </location>
</feature>
<dbReference type="CDD" id="cd15482">
    <property type="entry name" value="Sialidase_non-viral"/>
    <property type="match status" value="1"/>
</dbReference>
<dbReference type="PANTHER" id="PTHR43739">
    <property type="entry name" value="XYLOGLUCANASE (EUROFUNG)"/>
    <property type="match status" value="1"/>
</dbReference>
<dbReference type="PROSITE" id="PS51173">
    <property type="entry name" value="CBM2"/>
    <property type="match status" value="1"/>
</dbReference>
<feature type="compositionally biased region" description="Low complexity" evidence="7">
    <location>
        <begin position="864"/>
        <end position="875"/>
    </location>
</feature>
<dbReference type="RefSeq" id="WP_344966903.1">
    <property type="nucleotide sequence ID" value="NZ_BAABDD010000002.1"/>
</dbReference>
<proteinExistence type="inferred from homology"/>
<keyword evidence="4" id="KW-0326">Glycosidase</keyword>
<dbReference type="Gene3D" id="2.60.40.290">
    <property type="match status" value="1"/>
</dbReference>
<evidence type="ECO:0000256" key="4">
    <source>
        <dbReference type="ARBA" id="ARBA00023295"/>
    </source>
</evidence>
<evidence type="ECO:0000256" key="5">
    <source>
        <dbReference type="ARBA" id="ARBA00023326"/>
    </source>
</evidence>
<dbReference type="InterPro" id="IPR012291">
    <property type="entry name" value="CBM2_carb-bd_dom_sf"/>
</dbReference>
<sequence>MRRGIVAGVASALILAIAPGVTEPEVAQAAPSVSENYTWDNVEIAGGGFVPGIVFNQSEEDLIYARTDIGGAYRWNPDTERWIPLTDHIGWDDWNLTGVASLATDPVDTDRVYLAAGTYTNDWTSDNGAILRSSDRGETWERTDLPFKVGGNMPGRGMGERLAIDPNDNSVLYFGAPSGNGLWKSTDYGQTWSEVTNFPNPGNYVHTPDDPYLGDNQGVVWVTFDPRTGSSGSPTQTLYVGVADKENSVYRTTDGGATWERVEGQPTGFLPHKGVLDDENGYLYIATSDTGGPYDGGSGDVWRYNTADGTWTQISPIPSSSEDNYFGYSGLTIDRQNPSTIMVATQISWWPDVIFFRSTDSGETWTRVWNFTSYPNRNNRYEMDISSVPWLDFGQNPSPPEQTPKLGWMTESLEIDPFNSDRMMYGTGATIYGTNELTNWDQDETFTIEPMVHGLEETSVKDLISPPSGAPLISGLLDVGGFRHEDLNTVPDAMFTAPSFDGTTSLDYAENNPNVVVRVGNFDREERPNDSSIAFSTDNGANWFQASEPSGVTGSGTVAAAADGSSFVWSPEGPGVHYSEGFGNSWTAATGIPDGARVESDRVNADTFYGYSAGTFYVSTDGGATFSATAATGLPSESVRFKAVPGMEGEIWLAGGTTDGEYGLWHSSDGGESFTKLSNVEEADTIGFGKAAPGQDYMALYTSAKIDGVRGIYRSDDAGQSWVRINDDQNQWGWTGETITGDPNVYGRVYVSTNGRGIIYGETSATGGDDTTAPSVPGDPSASNVTATGATLSWDASTDTGGSGLAGYEVYHETSSGDELVASPSTTSTNLSGLAPETEYTYHVVAVDGAGNTSEASATVTFTTGADTGGDDTTAPSVPGDPSASNVTATGATLSWDASTDTGGSGLAGYEVYRETSSGDELVASPSTTSTNLSGLAPETEYTYHVVAVDGAGNTSEASATVTFTTEAQSGEGAVCAVDYSVANEWNSGFTGSVTVTNTGDTAIQDWELAFDFTAGQQLTNGWSAQWSQSGTTVTATAPSWASGDLAPGASVTAGFNASHSGNNPVPEEFTVNGTTCD</sequence>
<feature type="region of interest" description="Disordered" evidence="7">
    <location>
        <begin position="864"/>
        <end position="888"/>
    </location>
</feature>
<dbReference type="PANTHER" id="PTHR43739:SF2">
    <property type="entry name" value="OLIGOXYLOGLUCAN-REDUCING END-SPECIFIC XYLOGLUCANASE-RELATED"/>
    <property type="match status" value="1"/>
</dbReference>
<dbReference type="InterPro" id="IPR003961">
    <property type="entry name" value="FN3_dom"/>
</dbReference>
<dbReference type="InterPro" id="IPR001919">
    <property type="entry name" value="CBD2"/>
</dbReference>
<dbReference type="Pfam" id="PF00041">
    <property type="entry name" value="fn3"/>
    <property type="match status" value="2"/>
</dbReference>
<feature type="region of interest" description="Disordered" evidence="7">
    <location>
        <begin position="763"/>
        <end position="786"/>
    </location>
</feature>
<comment type="similarity">
    <text evidence="6">Belongs to the glycosyl hydrolase 74 family.</text>
</comment>
<keyword evidence="11" id="KW-1185">Reference proteome</keyword>
<evidence type="ECO:0000313" key="11">
    <source>
        <dbReference type="Proteomes" id="UP001500908"/>
    </source>
</evidence>
<reference evidence="11" key="1">
    <citation type="journal article" date="2019" name="Int. J. Syst. Evol. Microbiol.">
        <title>The Global Catalogue of Microorganisms (GCM) 10K type strain sequencing project: providing services to taxonomists for standard genome sequencing and annotation.</title>
        <authorList>
            <consortium name="The Broad Institute Genomics Platform"/>
            <consortium name="The Broad Institute Genome Sequencing Center for Infectious Disease"/>
            <person name="Wu L."/>
            <person name="Ma J."/>
        </authorList>
    </citation>
    <scope>NUCLEOTIDE SEQUENCE [LARGE SCALE GENOMIC DNA]</scope>
    <source>
        <strain evidence="11">JCM 17137</strain>
    </source>
</reference>
<dbReference type="InterPro" id="IPR013783">
    <property type="entry name" value="Ig-like_fold"/>
</dbReference>
<evidence type="ECO:0000256" key="7">
    <source>
        <dbReference type="SAM" id="MobiDB-lite"/>
    </source>
</evidence>
<evidence type="ECO:0000259" key="8">
    <source>
        <dbReference type="PROSITE" id="PS50853"/>
    </source>
</evidence>
<evidence type="ECO:0000256" key="2">
    <source>
        <dbReference type="ARBA" id="ARBA00022801"/>
    </source>
</evidence>
<keyword evidence="3" id="KW-0119">Carbohydrate metabolism</keyword>
<dbReference type="SUPFAM" id="SSF49384">
    <property type="entry name" value="Carbohydrate-binding domain"/>
    <property type="match status" value="1"/>
</dbReference>
<dbReference type="InterPro" id="IPR036116">
    <property type="entry name" value="FN3_sf"/>
</dbReference>
<dbReference type="Pfam" id="PF00553">
    <property type="entry name" value="CBM_2"/>
    <property type="match status" value="1"/>
</dbReference>
<feature type="domain" description="Fibronectin type-III" evidence="8">
    <location>
        <begin position="776"/>
        <end position="867"/>
    </location>
</feature>
<dbReference type="SUPFAM" id="SSF110296">
    <property type="entry name" value="Oligoxyloglucan reducing end-specific cellobiohydrolase"/>
    <property type="match status" value="2"/>
</dbReference>
<dbReference type="InterPro" id="IPR015943">
    <property type="entry name" value="WD40/YVTN_repeat-like_dom_sf"/>
</dbReference>
<dbReference type="Gene3D" id="2.60.40.10">
    <property type="entry name" value="Immunoglobulins"/>
    <property type="match status" value="2"/>
</dbReference>
<comment type="caution">
    <text evidence="10">The sequence shown here is derived from an EMBL/GenBank/DDBJ whole genome shotgun (WGS) entry which is preliminary data.</text>
</comment>
<keyword evidence="1" id="KW-0732">Signal</keyword>
<evidence type="ECO:0000259" key="9">
    <source>
        <dbReference type="PROSITE" id="PS51173"/>
    </source>
</evidence>
<dbReference type="EMBL" id="BAABDD010000002">
    <property type="protein sequence ID" value="GAA3727613.1"/>
    <property type="molecule type" value="Genomic_DNA"/>
</dbReference>
<accession>A0ABP7F1C2</accession>
<dbReference type="CDD" id="cd00063">
    <property type="entry name" value="FN3"/>
    <property type="match status" value="2"/>
</dbReference>
<dbReference type="SMART" id="SM00637">
    <property type="entry name" value="CBD_II"/>
    <property type="match status" value="1"/>
</dbReference>
<evidence type="ECO:0000256" key="1">
    <source>
        <dbReference type="ARBA" id="ARBA00022729"/>
    </source>
</evidence>
<dbReference type="InterPro" id="IPR052025">
    <property type="entry name" value="Xyloglucanase_GH74"/>
</dbReference>